<dbReference type="InterPro" id="IPR002110">
    <property type="entry name" value="Ankyrin_rpt"/>
</dbReference>
<dbReference type="Proteomes" id="UP000283509">
    <property type="component" value="Unassembled WGS sequence"/>
</dbReference>
<comment type="caution">
    <text evidence="7">The sequence shown here is derived from an EMBL/GenBank/DDBJ whole genome shotgun (WGS) entry which is preliminary data.</text>
</comment>
<evidence type="ECO:0000313" key="7">
    <source>
        <dbReference type="EMBL" id="ROT61944.1"/>
    </source>
</evidence>
<feature type="transmembrane region" description="Helical" evidence="6">
    <location>
        <begin position="635"/>
        <end position="654"/>
    </location>
</feature>
<protein>
    <submittedName>
        <fullName evidence="7">Putative transient receptor potential cation channel subfamily A member 1-like</fullName>
    </submittedName>
</protein>
<dbReference type="PROSITE" id="PS50088">
    <property type="entry name" value="ANK_REPEAT"/>
    <property type="match status" value="6"/>
</dbReference>
<dbReference type="Gene3D" id="1.25.40.20">
    <property type="entry name" value="Ankyrin repeat-containing domain"/>
    <property type="match status" value="4"/>
</dbReference>
<evidence type="ECO:0000256" key="3">
    <source>
        <dbReference type="PROSITE-ProRule" id="PRU00023"/>
    </source>
</evidence>
<dbReference type="PANTHER" id="PTHR24198:SF194">
    <property type="entry name" value="INVERSIN-A"/>
    <property type="match status" value="1"/>
</dbReference>
<dbReference type="Pfam" id="PF00023">
    <property type="entry name" value="Ank"/>
    <property type="match status" value="1"/>
</dbReference>
<sequence>MPVDQAELKPLLRDDQTVLQIEQDDGGSEGSGARSTRATDEVHQAAAVGNARALEQLLWAKKDEIKKQDRSGSTPLHLAAKGIHLRCCEMLLKMSTKEVNILDKLGNTPLMLALTTGNTSLEITKLLLSHKAKVDIANTAGQTPLHIAAEKGNVDICRILVEKDPTNINAVNKEKQTPLHFAAMNGNARVCSFLAEKGASVEARDVREYTPLHIAAKMGFTECCNQLIESGSSVDSTDKNGNTPLHLVLSARKNKDVDRHTALHIAIKNGNEEACKILFRSGADGNVTCDCHGTALHIAAEYGLHDICDLLSKYVKVNSMNQHLETPLHLAAKEGHVKCCQTLISRKASLVAEVKDSKNIPLHLAAKNGKAACCRVMMQSQPGLVNRKNAEEKSPLHYAVERRSLECCKELVVPVTDIWNSSPNIPSAVKMAYDKRCLDIFAFLLLSENVVGKYPRQIDIDIQAILYEQIELENNYMVSTILESKFGEECLLPRHTPGDSHYSQNDNFRLLVQKMPLLAQKALDDWQQDCLDGSTTVEKKKFILHHLDEVYIQYDSSDESSKSPKSLTPIKDAYQKVLRDDGRLKPDVYLEGKVDHAWQMDHVLSWMLRYGREDLVSHPVVTHWLNYKWNTYVRYGHYISIILALLLAVLLTVFNSVSMDWAMMKTLFSAPITREMVCVNFTVGPEVVPFLREQGHSAHVLGWVITIVTIPLIIFEIYKIIRLRLRYFKTLTIIYCTCMVMSFLFVGNYTSCSFLTHIREDVQWLAGLAAIILAWLHLIVLAWTHPRNPFVFNFERFFRALLAIVPPVAIVGVAFFAVYEIGSKGSLTYVDEWQVFVNSLVSLPMMATAVVVGLAAFIYLDAVSSGPRKRDRSLDERNIRMTLDFDILYPFLRKRFYAYWINRAPKERSRGSLRNLWRILECRNDDDSTDSSWSKQDTEVKMQEMSKTLKNIEQMLKEKILNSSSLEKEKE</sequence>
<gene>
    <name evidence="7" type="ORF">C7M84_020234</name>
</gene>
<reference evidence="7 8" key="2">
    <citation type="submission" date="2019-01" db="EMBL/GenBank/DDBJ databases">
        <title>The decoding of complex shrimp genome reveals the adaptation for benthos swimmer, frequently molting mechanism and breeding impact on genome.</title>
        <authorList>
            <person name="Sun Y."/>
            <person name="Gao Y."/>
            <person name="Yu Y."/>
        </authorList>
    </citation>
    <scope>NUCLEOTIDE SEQUENCE [LARGE SCALE GENOMIC DNA]</scope>
    <source>
        <tissue evidence="7">Muscle</tissue>
    </source>
</reference>
<feature type="repeat" description="ANK" evidence="3">
    <location>
        <begin position="174"/>
        <end position="206"/>
    </location>
</feature>
<feature type="region of interest" description="Disordered" evidence="5">
    <location>
        <begin position="21"/>
        <end position="40"/>
    </location>
</feature>
<accession>A0A3R7LXL1</accession>
<reference evidence="7 8" key="1">
    <citation type="submission" date="2018-04" db="EMBL/GenBank/DDBJ databases">
        <authorList>
            <person name="Zhang X."/>
            <person name="Yuan J."/>
            <person name="Li F."/>
            <person name="Xiang J."/>
        </authorList>
    </citation>
    <scope>NUCLEOTIDE SEQUENCE [LARGE SCALE GENOMIC DNA]</scope>
    <source>
        <tissue evidence="7">Muscle</tissue>
    </source>
</reference>
<dbReference type="PANTHER" id="PTHR24198">
    <property type="entry name" value="ANKYRIN REPEAT AND PROTEIN KINASE DOMAIN-CONTAINING PROTEIN"/>
    <property type="match status" value="1"/>
</dbReference>
<dbReference type="InterPro" id="IPR036770">
    <property type="entry name" value="Ankyrin_rpt-contain_sf"/>
</dbReference>
<keyword evidence="2 3" id="KW-0040">ANK repeat</keyword>
<dbReference type="PROSITE" id="PS50297">
    <property type="entry name" value="ANK_REP_REGION"/>
    <property type="match status" value="6"/>
</dbReference>
<evidence type="ECO:0000256" key="6">
    <source>
        <dbReference type="SAM" id="Phobius"/>
    </source>
</evidence>
<feature type="repeat" description="ANK" evidence="3">
    <location>
        <begin position="258"/>
        <end position="290"/>
    </location>
</feature>
<keyword evidence="8" id="KW-1185">Reference proteome</keyword>
<feature type="coiled-coil region" evidence="4">
    <location>
        <begin position="935"/>
        <end position="969"/>
    </location>
</feature>
<keyword evidence="6" id="KW-1133">Transmembrane helix</keyword>
<dbReference type="SUPFAM" id="SSF48403">
    <property type="entry name" value="Ankyrin repeat"/>
    <property type="match status" value="2"/>
</dbReference>
<keyword evidence="4" id="KW-0175">Coiled coil</keyword>
<dbReference type="SMART" id="SM00248">
    <property type="entry name" value="ANK"/>
    <property type="match status" value="10"/>
</dbReference>
<evidence type="ECO:0000256" key="4">
    <source>
        <dbReference type="SAM" id="Coils"/>
    </source>
</evidence>
<proteinExistence type="predicted"/>
<evidence type="ECO:0000256" key="2">
    <source>
        <dbReference type="ARBA" id="ARBA00023043"/>
    </source>
</evidence>
<feature type="repeat" description="ANK" evidence="3">
    <location>
        <begin position="105"/>
        <end position="139"/>
    </location>
</feature>
<feature type="repeat" description="ANK" evidence="3">
    <location>
        <begin position="207"/>
        <end position="239"/>
    </location>
</feature>
<keyword evidence="1" id="KW-0677">Repeat</keyword>
<dbReference type="EMBL" id="QCYY01003912">
    <property type="protein sequence ID" value="ROT61944.1"/>
    <property type="molecule type" value="Genomic_DNA"/>
</dbReference>
<evidence type="ECO:0000256" key="1">
    <source>
        <dbReference type="ARBA" id="ARBA00022737"/>
    </source>
</evidence>
<feature type="transmembrane region" description="Helical" evidence="6">
    <location>
        <begin position="797"/>
        <end position="819"/>
    </location>
</feature>
<feature type="repeat" description="ANK" evidence="3">
    <location>
        <begin position="140"/>
        <end position="163"/>
    </location>
</feature>
<name>A0A3R7LXL1_PENVA</name>
<evidence type="ECO:0000313" key="8">
    <source>
        <dbReference type="Proteomes" id="UP000283509"/>
    </source>
</evidence>
<feature type="repeat" description="ANK" evidence="3">
    <location>
        <begin position="323"/>
        <end position="355"/>
    </location>
</feature>
<feature type="transmembrane region" description="Helical" evidence="6">
    <location>
        <begin position="700"/>
        <end position="718"/>
    </location>
</feature>
<keyword evidence="6" id="KW-0472">Membrane</keyword>
<dbReference type="OrthoDB" id="7464126at2759"/>
<keyword evidence="7" id="KW-0675">Receptor</keyword>
<dbReference type="PRINTS" id="PR01415">
    <property type="entry name" value="ANKYRIN"/>
</dbReference>
<organism evidence="7 8">
    <name type="scientific">Penaeus vannamei</name>
    <name type="common">Whiteleg shrimp</name>
    <name type="synonym">Litopenaeus vannamei</name>
    <dbReference type="NCBI Taxonomy" id="6689"/>
    <lineage>
        <taxon>Eukaryota</taxon>
        <taxon>Metazoa</taxon>
        <taxon>Ecdysozoa</taxon>
        <taxon>Arthropoda</taxon>
        <taxon>Crustacea</taxon>
        <taxon>Multicrustacea</taxon>
        <taxon>Malacostraca</taxon>
        <taxon>Eumalacostraca</taxon>
        <taxon>Eucarida</taxon>
        <taxon>Decapoda</taxon>
        <taxon>Dendrobranchiata</taxon>
        <taxon>Penaeoidea</taxon>
        <taxon>Penaeidae</taxon>
        <taxon>Penaeus</taxon>
    </lineage>
</organism>
<dbReference type="Pfam" id="PF12796">
    <property type="entry name" value="Ank_2"/>
    <property type="match status" value="4"/>
</dbReference>
<feature type="transmembrane region" description="Helical" evidence="6">
    <location>
        <begin position="730"/>
        <end position="750"/>
    </location>
</feature>
<dbReference type="AlphaFoldDB" id="A0A3R7LXL1"/>
<feature type="transmembrane region" description="Helical" evidence="6">
    <location>
        <begin position="762"/>
        <end position="785"/>
    </location>
</feature>
<evidence type="ECO:0000256" key="5">
    <source>
        <dbReference type="SAM" id="MobiDB-lite"/>
    </source>
</evidence>
<keyword evidence="6" id="KW-0812">Transmembrane</keyword>
<feature type="transmembrane region" description="Helical" evidence="6">
    <location>
        <begin position="839"/>
        <end position="860"/>
    </location>
</feature>